<comment type="caution">
    <text evidence="2">The sequence shown here is derived from an EMBL/GenBank/DDBJ whole genome shotgun (WGS) entry which is preliminary data.</text>
</comment>
<reference evidence="2 3" key="1">
    <citation type="journal article" date="2013" name="Int. J. Syst. Evol. Microbiol.">
        <title>Chryseobacterium angstadtii sp. nov., isolated from a newt tank.</title>
        <authorList>
            <person name="Kirk K.E."/>
            <person name="Hoffman J.A."/>
            <person name="Smith K.A."/>
            <person name="Strahan B.L."/>
            <person name="Failor K.C."/>
            <person name="Krebs J.E."/>
            <person name="Gale A.N."/>
            <person name="Do T.D."/>
            <person name="Sontag T.C."/>
            <person name="Batties A.M."/>
            <person name="Mistiszyn K."/>
            <person name="Newman J.D."/>
        </authorList>
    </citation>
    <scope>NUCLEOTIDE SEQUENCE [LARGE SCALE GENOMIC DNA]</scope>
    <source>
        <strain evidence="2 3">KM</strain>
    </source>
</reference>
<proteinExistence type="predicted"/>
<protein>
    <recommendedName>
        <fullName evidence="4">DUF4412 domain-containing protein</fullName>
    </recommendedName>
</protein>
<name>A0A0J7IF34_9FLAO</name>
<dbReference type="EMBL" id="LFND01000003">
    <property type="protein sequence ID" value="KMQ64629.1"/>
    <property type="molecule type" value="Genomic_DNA"/>
</dbReference>
<keyword evidence="1" id="KW-0732">Signal</keyword>
<evidence type="ECO:0000313" key="3">
    <source>
        <dbReference type="Proteomes" id="UP000036261"/>
    </source>
</evidence>
<dbReference type="OrthoDB" id="1250634at2"/>
<sequence length="183" mass="20702">MKNSKLFLTAALMLFSAVNVTAQKKKSAAPSKRGPMEMPKDAEVQVMAAGEKALSYYYKTNDRVTFKYDANYKNADIYITDDGTQKLMYKAKLDDTGVDTQLKARINHYKVYSLDRKTLLFTYESEASATSLVKMIAVSPSKTSTILDFSQAFGPDEYTMGKTETFEKFPIFLYYSIFNAPKK</sequence>
<dbReference type="Proteomes" id="UP000036261">
    <property type="component" value="Unassembled WGS sequence"/>
</dbReference>
<dbReference type="RefSeq" id="WP_048506557.1">
    <property type="nucleotide sequence ID" value="NZ_LFND01000003.1"/>
</dbReference>
<dbReference type="AlphaFoldDB" id="A0A0J7IF34"/>
<feature type="signal peptide" evidence="1">
    <location>
        <begin position="1"/>
        <end position="22"/>
    </location>
</feature>
<accession>A0A0J7IF34</accession>
<keyword evidence="3" id="KW-1185">Reference proteome</keyword>
<feature type="chain" id="PRO_5005288597" description="DUF4412 domain-containing protein" evidence="1">
    <location>
        <begin position="23"/>
        <end position="183"/>
    </location>
</feature>
<evidence type="ECO:0008006" key="4">
    <source>
        <dbReference type="Google" id="ProtNLM"/>
    </source>
</evidence>
<gene>
    <name evidence="2" type="ORF">ACM46_10285</name>
</gene>
<evidence type="ECO:0000313" key="2">
    <source>
        <dbReference type="EMBL" id="KMQ64629.1"/>
    </source>
</evidence>
<organism evidence="2 3">
    <name type="scientific">Chryseobacterium angstadtii</name>
    <dbReference type="NCBI Taxonomy" id="558151"/>
    <lineage>
        <taxon>Bacteria</taxon>
        <taxon>Pseudomonadati</taxon>
        <taxon>Bacteroidota</taxon>
        <taxon>Flavobacteriia</taxon>
        <taxon>Flavobacteriales</taxon>
        <taxon>Weeksellaceae</taxon>
        <taxon>Chryseobacterium group</taxon>
        <taxon>Chryseobacterium</taxon>
    </lineage>
</organism>
<dbReference type="PATRIC" id="fig|558151.6.peg.2170"/>
<evidence type="ECO:0000256" key="1">
    <source>
        <dbReference type="SAM" id="SignalP"/>
    </source>
</evidence>